<dbReference type="EMBL" id="CP087164">
    <property type="protein sequence ID" value="UGS36602.1"/>
    <property type="molecule type" value="Genomic_DNA"/>
</dbReference>
<keyword evidence="2" id="KW-1133">Transmembrane helix</keyword>
<dbReference type="InterPro" id="IPR029058">
    <property type="entry name" value="AB_hydrolase_fold"/>
</dbReference>
<reference evidence="4" key="1">
    <citation type="journal article" date="2022" name="Int. J. Syst. Evol. Microbiol.">
        <title>Pseudomonas aegrilactucae sp. nov. and Pseudomonas morbosilactucae sp. nov., pathogens causing bacterial rot of lettuce in Japan.</title>
        <authorList>
            <person name="Sawada H."/>
            <person name="Fujikawa T."/>
            <person name="Satou M."/>
        </authorList>
    </citation>
    <scope>NUCLEOTIDE SEQUENCE</scope>
    <source>
        <strain evidence="4">0166_1</strain>
    </source>
</reference>
<dbReference type="SUPFAM" id="SSF49785">
    <property type="entry name" value="Galactose-binding domain-like"/>
    <property type="match status" value="1"/>
</dbReference>
<dbReference type="Gene3D" id="1.10.3020.10">
    <property type="entry name" value="alpha-amino acid ester hydrolase ( Helical cap domain)"/>
    <property type="match status" value="1"/>
</dbReference>
<dbReference type="EC" id="3.1.1.84" evidence="4"/>
<dbReference type="Pfam" id="PF08530">
    <property type="entry name" value="PepX_C"/>
    <property type="match status" value="1"/>
</dbReference>
<dbReference type="KEGG" id="sbae:DSM104329_03010"/>
<name>A0A9E6XY30_9ACTN</name>
<dbReference type="Pfam" id="PF02129">
    <property type="entry name" value="Peptidase_S15"/>
    <property type="match status" value="1"/>
</dbReference>
<dbReference type="NCBIfam" id="TIGR00976">
    <property type="entry name" value="CocE_NonD"/>
    <property type="match status" value="1"/>
</dbReference>
<evidence type="ECO:0000256" key="1">
    <source>
        <dbReference type="ARBA" id="ARBA00022801"/>
    </source>
</evidence>
<dbReference type="GO" id="GO:0008239">
    <property type="term" value="F:dipeptidyl-peptidase activity"/>
    <property type="evidence" value="ECO:0007669"/>
    <property type="project" value="InterPro"/>
</dbReference>
<feature type="transmembrane region" description="Helical" evidence="2">
    <location>
        <begin position="614"/>
        <end position="635"/>
    </location>
</feature>
<evidence type="ECO:0000313" key="5">
    <source>
        <dbReference type="Proteomes" id="UP001162834"/>
    </source>
</evidence>
<dbReference type="InterPro" id="IPR000383">
    <property type="entry name" value="Xaa-Pro-like_dom"/>
</dbReference>
<keyword evidence="5" id="KW-1185">Reference proteome</keyword>
<evidence type="ECO:0000313" key="4">
    <source>
        <dbReference type="EMBL" id="UGS36602.1"/>
    </source>
</evidence>
<dbReference type="Gene3D" id="3.40.50.1820">
    <property type="entry name" value="alpha/beta hydrolase"/>
    <property type="match status" value="1"/>
</dbReference>
<keyword evidence="1 4" id="KW-0378">Hydrolase</keyword>
<gene>
    <name evidence="4" type="primary">cocE_2</name>
    <name evidence="4" type="ORF">DSM104329_03010</name>
</gene>
<feature type="domain" description="Xaa-Pro dipeptidyl-peptidase C-terminal" evidence="3">
    <location>
        <begin position="306"/>
        <end position="541"/>
    </location>
</feature>
<dbReference type="InterPro" id="IPR005674">
    <property type="entry name" value="CocE/Ser_esterase"/>
</dbReference>
<dbReference type="SMART" id="SM00939">
    <property type="entry name" value="PepX_C"/>
    <property type="match status" value="1"/>
</dbReference>
<accession>A0A9E6XY30</accession>
<dbReference type="RefSeq" id="WP_259310671.1">
    <property type="nucleotide sequence ID" value="NZ_CP087164.1"/>
</dbReference>
<protein>
    <submittedName>
        <fullName evidence="4">Cocaine esterase</fullName>
        <ecNumber evidence="4">3.1.1.84</ecNumber>
    </submittedName>
</protein>
<proteinExistence type="predicted"/>
<keyword evidence="2" id="KW-0472">Membrane</keyword>
<dbReference type="AlphaFoldDB" id="A0A9E6XY30"/>
<organism evidence="4 5">
    <name type="scientific">Capillimicrobium parvum</name>
    <dbReference type="NCBI Taxonomy" id="2884022"/>
    <lineage>
        <taxon>Bacteria</taxon>
        <taxon>Bacillati</taxon>
        <taxon>Actinomycetota</taxon>
        <taxon>Thermoleophilia</taxon>
        <taxon>Solirubrobacterales</taxon>
        <taxon>Capillimicrobiaceae</taxon>
        <taxon>Capillimicrobium</taxon>
    </lineage>
</organism>
<evidence type="ECO:0000259" key="3">
    <source>
        <dbReference type="SMART" id="SM00939"/>
    </source>
</evidence>
<sequence>MSLLSEILGRSLRLPAPQTRDVEVLRDLPATMDDGVVLLADRYVPAGAAGHEPPTVLVRTPYGRRGFFGVVYGRLLAERGFQVVVQSVRGTFGSGGRFAPFDERADGLATLRWLRGQPWCEGPVGMIGSSYMGLVQWAVAAEAGDELGALAPSITASQFHGQAFPGGSLALDTALSWTFIIAAQERRLFPLRLMFGLSRRLPKILDELPLGELDALVAGESLPFYREWFERTAPDEPYWRLRDYSPDVGRVTAPVQLIGGWYDIFLPWMIEDHVALRRAGHETQLIIGPWAHTSPGVLATSTRQGLAWLRAHLLDDRRLLRDAPVQLFVGGEGAWRSLETWPPPEARTLRLHLQPGGGLAADPPPPDGEPDHYRYDPAHPTPAIGGPVLLARQPVTDNRPLEAREDVIVFTSAPLADDLEAIGPVSAEIHFRSSLENTDVFVRICDVLPEGVSLNVCDALLRLSPGSPGAGPDGVRAVALDLWPTAHRFRAGHRIRVQVSSGAHPRYARNPGTGEAPATARTLVAAEQEVFHDAAHPSAVMLSVMPKDAQPAGDPPAAEAAEADAAAAAVSAVSGDPPTPRTAEDAAAAVSAVAVAGDPLDAELRDDARFEHRLLLREIAIVLFVAAVVVARSIAGFG</sequence>
<evidence type="ECO:0000256" key="2">
    <source>
        <dbReference type="SAM" id="Phobius"/>
    </source>
</evidence>
<dbReference type="SUPFAM" id="SSF53474">
    <property type="entry name" value="alpha/beta-Hydrolases"/>
    <property type="match status" value="1"/>
</dbReference>
<dbReference type="InterPro" id="IPR013736">
    <property type="entry name" value="Xaa-Pro_dipept_C"/>
</dbReference>
<keyword evidence="2" id="KW-0812">Transmembrane</keyword>
<dbReference type="InterPro" id="IPR008979">
    <property type="entry name" value="Galactose-bd-like_sf"/>
</dbReference>
<dbReference type="Gene3D" id="2.60.120.260">
    <property type="entry name" value="Galactose-binding domain-like"/>
    <property type="match status" value="1"/>
</dbReference>
<dbReference type="Proteomes" id="UP001162834">
    <property type="component" value="Chromosome"/>
</dbReference>